<evidence type="ECO:0000256" key="1">
    <source>
        <dbReference type="ARBA" id="ARBA00023450"/>
    </source>
</evidence>
<evidence type="ECO:0000313" key="5">
    <source>
        <dbReference type="Proteomes" id="UP000305546"/>
    </source>
</evidence>
<accession>A0A5C4LV31</accession>
<reference evidence="4 5" key="1">
    <citation type="submission" date="2019-06" db="EMBL/GenBank/DDBJ databases">
        <title>Amycolatopsis alkalitolerans sp. nov., isolated from Gastrodia elata Blume.</title>
        <authorList>
            <person name="Narsing Rao M.P."/>
            <person name="Li W.J."/>
        </authorList>
    </citation>
    <scope>NUCLEOTIDE SEQUENCE [LARGE SCALE GENOMIC DNA]</scope>
    <source>
        <strain evidence="4 5">SYSUP0005</strain>
    </source>
</reference>
<dbReference type="InterPro" id="IPR003870">
    <property type="entry name" value="DUF222"/>
</dbReference>
<comment type="similarity">
    <text evidence="1">Belongs to the Rv1128c/1148c/1588c/1702c/1945/3466 family.</text>
</comment>
<protein>
    <submittedName>
        <fullName evidence="4">DUF222 domain-containing protein</fullName>
    </submittedName>
</protein>
<dbReference type="InterPro" id="IPR003615">
    <property type="entry name" value="HNH_nuc"/>
</dbReference>
<keyword evidence="5" id="KW-1185">Reference proteome</keyword>
<dbReference type="GO" id="GO:0003676">
    <property type="term" value="F:nucleic acid binding"/>
    <property type="evidence" value="ECO:0007669"/>
    <property type="project" value="InterPro"/>
</dbReference>
<dbReference type="AlphaFoldDB" id="A0A5C4LV31"/>
<gene>
    <name evidence="4" type="ORF">FG385_22570</name>
</gene>
<evidence type="ECO:0000256" key="2">
    <source>
        <dbReference type="SAM" id="MobiDB-lite"/>
    </source>
</evidence>
<dbReference type="Proteomes" id="UP000305546">
    <property type="component" value="Unassembled WGS sequence"/>
</dbReference>
<dbReference type="EMBL" id="VDFW01000021">
    <property type="protein sequence ID" value="TNC23178.1"/>
    <property type="molecule type" value="Genomic_DNA"/>
</dbReference>
<dbReference type="SMART" id="SM00507">
    <property type="entry name" value="HNHc"/>
    <property type="match status" value="1"/>
</dbReference>
<name>A0A5C4LV31_9PSEU</name>
<feature type="region of interest" description="Disordered" evidence="2">
    <location>
        <begin position="206"/>
        <end position="229"/>
    </location>
</feature>
<dbReference type="Pfam" id="PF02720">
    <property type="entry name" value="DUF222"/>
    <property type="match status" value="1"/>
</dbReference>
<evidence type="ECO:0000313" key="4">
    <source>
        <dbReference type="EMBL" id="TNC23178.1"/>
    </source>
</evidence>
<evidence type="ECO:0000259" key="3">
    <source>
        <dbReference type="SMART" id="SM00507"/>
    </source>
</evidence>
<proteinExistence type="inferred from homology"/>
<comment type="caution">
    <text evidence="4">The sequence shown here is derived from an EMBL/GenBank/DDBJ whole genome shotgun (WGS) entry which is preliminary data.</text>
</comment>
<sequence>MIDDTERWQLPEPEVATMVRTRVEALHRAYAAVLDAVGVFAERNIAVGFGYRDTAAWLNVELRLSRREAKTIVAHAESATPAVNLLGGKRHAELDEAAAALGAGEISREHFDVIHRTFAECPGSETEENRASAQDTMVTAARQMRPEQLKRVSARILHYWQDKEPANPPEDRSRSNRVEYRYDKHGWLRFTGQLDPETAATFEGLLGPLARPRPNPDGSPDARTSPERHGDALAEIVALAARVEDLSIQGGERALMMITVTLDQVRDRLRNALLDVPGLRTPEDVRRLACEAAILPAMFAADGEPLHLGRTQRLASRAQRRALAHRDSGCAFPGCTRGPKWTIAHHIRHWSEGGATDLDNMVLLCHTHHKIVHDTEWEVRLGGGVAEFLPPARIDRARKPIRNLAHAAGPPKTYSGNNSPIVTARFTRTCSSAQAFARSGSPEAIAS</sequence>
<dbReference type="InterPro" id="IPR002711">
    <property type="entry name" value="HNH"/>
</dbReference>
<organism evidence="4 5">
    <name type="scientific">Amycolatopsis alkalitolerans</name>
    <dbReference type="NCBI Taxonomy" id="2547244"/>
    <lineage>
        <taxon>Bacteria</taxon>
        <taxon>Bacillati</taxon>
        <taxon>Actinomycetota</taxon>
        <taxon>Actinomycetes</taxon>
        <taxon>Pseudonocardiales</taxon>
        <taxon>Pseudonocardiaceae</taxon>
        <taxon>Amycolatopsis</taxon>
    </lineage>
</organism>
<dbReference type="OrthoDB" id="3656171at2"/>
<feature type="domain" description="HNH nuclease" evidence="3">
    <location>
        <begin position="318"/>
        <end position="370"/>
    </location>
</feature>
<dbReference type="RefSeq" id="WP_139098758.1">
    <property type="nucleotide sequence ID" value="NZ_VDFW01000021.1"/>
</dbReference>
<dbReference type="Gene3D" id="1.10.30.50">
    <property type="match status" value="1"/>
</dbReference>
<dbReference type="Pfam" id="PF01844">
    <property type="entry name" value="HNH"/>
    <property type="match status" value="1"/>
</dbReference>
<dbReference type="GO" id="GO:0004519">
    <property type="term" value="F:endonuclease activity"/>
    <property type="evidence" value="ECO:0007669"/>
    <property type="project" value="InterPro"/>
</dbReference>
<dbReference type="GO" id="GO:0008270">
    <property type="term" value="F:zinc ion binding"/>
    <property type="evidence" value="ECO:0007669"/>
    <property type="project" value="InterPro"/>
</dbReference>
<dbReference type="CDD" id="cd00085">
    <property type="entry name" value="HNHc"/>
    <property type="match status" value="1"/>
</dbReference>